<organism evidence="3 4">
    <name type="scientific">Massilia phyllostachyos</name>
    <dbReference type="NCBI Taxonomy" id="2898585"/>
    <lineage>
        <taxon>Bacteria</taxon>
        <taxon>Pseudomonadati</taxon>
        <taxon>Pseudomonadota</taxon>
        <taxon>Betaproteobacteria</taxon>
        <taxon>Burkholderiales</taxon>
        <taxon>Oxalobacteraceae</taxon>
        <taxon>Telluria group</taxon>
        <taxon>Massilia</taxon>
    </lineage>
</organism>
<evidence type="ECO:0000313" key="4">
    <source>
        <dbReference type="Proteomes" id="UP001179361"/>
    </source>
</evidence>
<gene>
    <name evidence="3" type="ORF">LQ564_22845</name>
</gene>
<accession>A0ABS8QC22</accession>
<feature type="chain" id="PRO_5045129762" description="CdsD C-terminal domain-containing protein" evidence="1">
    <location>
        <begin position="27"/>
        <end position="134"/>
    </location>
</feature>
<comment type="caution">
    <text evidence="3">The sequence shown here is derived from an EMBL/GenBank/DDBJ whole genome shotgun (WGS) entry which is preliminary data.</text>
</comment>
<keyword evidence="4" id="KW-1185">Reference proteome</keyword>
<sequence length="134" mass="13978">MTRFLLLYLVLAAAAAMAAAAAVAGADPVPVAANAEPIRRDPFARPHAVRAAAQAAAAAAAAPAPAPEPVLQLRAIMFNAQRSLVNINGRILAGGDVLDEAMGNYRIAAIHERSVVLRRDGVQRILSLEPEGRQ</sequence>
<feature type="signal peptide" evidence="1">
    <location>
        <begin position="1"/>
        <end position="26"/>
    </location>
</feature>
<feature type="domain" description="CdsD C-terminal" evidence="2">
    <location>
        <begin position="82"/>
        <end position="122"/>
    </location>
</feature>
<keyword evidence="1" id="KW-0732">Signal</keyword>
<name>A0ABS8QC22_9BURK</name>
<proteinExistence type="predicted"/>
<dbReference type="InterPro" id="IPR056283">
    <property type="entry name" value="CdsD_C"/>
</dbReference>
<dbReference type="Proteomes" id="UP001179361">
    <property type="component" value="Unassembled WGS sequence"/>
</dbReference>
<dbReference type="RefSeq" id="WP_231060421.1">
    <property type="nucleotide sequence ID" value="NZ_JAJNOC010000011.1"/>
</dbReference>
<reference evidence="3" key="1">
    <citation type="submission" date="2021-11" db="EMBL/GenBank/DDBJ databases">
        <title>The complete genome of Massilia sp sp. G4R7.</title>
        <authorList>
            <person name="Liu L."/>
            <person name="Yue J."/>
            <person name="Yuan J."/>
            <person name="Yang F."/>
            <person name="Li L."/>
        </authorList>
    </citation>
    <scope>NUCLEOTIDE SEQUENCE</scope>
    <source>
        <strain evidence="3">G4R7</strain>
    </source>
</reference>
<protein>
    <recommendedName>
        <fullName evidence="2">CdsD C-terminal domain-containing protein</fullName>
    </recommendedName>
</protein>
<dbReference type="EMBL" id="JAJNOC010000011">
    <property type="protein sequence ID" value="MCD2519144.1"/>
    <property type="molecule type" value="Genomic_DNA"/>
</dbReference>
<dbReference type="Pfam" id="PF23862">
    <property type="entry name" value="CdsD_C"/>
    <property type="match status" value="1"/>
</dbReference>
<evidence type="ECO:0000313" key="3">
    <source>
        <dbReference type="EMBL" id="MCD2519144.1"/>
    </source>
</evidence>
<evidence type="ECO:0000259" key="2">
    <source>
        <dbReference type="Pfam" id="PF23862"/>
    </source>
</evidence>
<evidence type="ECO:0000256" key="1">
    <source>
        <dbReference type="SAM" id="SignalP"/>
    </source>
</evidence>